<dbReference type="InterPro" id="IPR003718">
    <property type="entry name" value="OsmC/Ohr_fam"/>
</dbReference>
<dbReference type="Pfam" id="PF12146">
    <property type="entry name" value="Hydrolase_4"/>
    <property type="match status" value="1"/>
</dbReference>
<evidence type="ECO:0000313" key="3">
    <source>
        <dbReference type="Proteomes" id="UP000199448"/>
    </source>
</evidence>
<accession>A0A1H5P2S9</accession>
<dbReference type="InterPro" id="IPR029058">
    <property type="entry name" value="AB_hydrolase_fold"/>
</dbReference>
<dbReference type="AlphaFoldDB" id="A0A1H5P2S9"/>
<dbReference type="Pfam" id="PF02566">
    <property type="entry name" value="OsmC"/>
    <property type="match status" value="1"/>
</dbReference>
<dbReference type="RefSeq" id="WP_093113927.1">
    <property type="nucleotide sequence ID" value="NZ_FNGG01000008.1"/>
</dbReference>
<dbReference type="InterPro" id="IPR036102">
    <property type="entry name" value="OsmC/Ohrsf"/>
</dbReference>
<dbReference type="InterPro" id="IPR022742">
    <property type="entry name" value="Hydrolase_4"/>
</dbReference>
<dbReference type="EMBL" id="FNUG01000008">
    <property type="protein sequence ID" value="SEF07914.1"/>
    <property type="molecule type" value="Genomic_DNA"/>
</dbReference>
<dbReference type="InterPro" id="IPR015946">
    <property type="entry name" value="KH_dom-like_a/b"/>
</dbReference>
<dbReference type="SUPFAM" id="SSF53474">
    <property type="entry name" value="alpha/beta-Hydrolases"/>
    <property type="match status" value="1"/>
</dbReference>
<proteinExistence type="predicted"/>
<protein>
    <submittedName>
        <fullName evidence="2">Putative redox protein</fullName>
    </submittedName>
</protein>
<dbReference type="ESTHER" id="9flao-a0a1h5p2s9">
    <property type="family name" value="Est-OsmC"/>
</dbReference>
<dbReference type="Gene3D" id="3.40.50.1820">
    <property type="entry name" value="alpha/beta hydrolase"/>
    <property type="match status" value="1"/>
</dbReference>
<feature type="domain" description="Serine aminopeptidase S33" evidence="1">
    <location>
        <begin position="27"/>
        <end position="138"/>
    </location>
</feature>
<evidence type="ECO:0000259" key="1">
    <source>
        <dbReference type="Pfam" id="PF12146"/>
    </source>
</evidence>
<dbReference type="Gene3D" id="3.30.300.20">
    <property type="match status" value="1"/>
</dbReference>
<sequence length="404" mass="44792">MNYKKVFFRNKKGNELSGYLELPLNKEPHSFVLFAHCFTCNKNFFAVKNVARALSAKGYGVLRFDFTGLGESEGDFSDTTFSGNVEDLLSAADFLEKEHAAPSLLVGHSLGGAAVILAAKQLPSVKAVATIGAPSTPQHVTHIMRSEIEEIKEKGIAEVNVGGRNFKIKEEFLNDLNGREVQKMVAELDAALLILHSPQDPVVEIKNAEELYVAARHPKSFVTLNGADHLLTNTKDSTYAGEVIAAWASRYLSIPEQKILSTDHQVVANLGEEGFTTQLRAGKHYFTSDEPKSVGGSDFGPTPYDFLSAALAACTSMTVQMYVRRKKWPLVNIETHVNHNKTHVDDCNNCERNTSKIDVFEREIILEGNLDEEQQQKVLEIANKCPVHRTLHNKIEINTRLGKK</sequence>
<dbReference type="Proteomes" id="UP000199448">
    <property type="component" value="Unassembled WGS sequence"/>
</dbReference>
<name>A0A1H5P2S9_9FLAO</name>
<dbReference type="OrthoDB" id="9791538at2"/>
<dbReference type="PANTHER" id="PTHR39624:SF2">
    <property type="entry name" value="OSMC-LIKE PROTEIN"/>
    <property type="match status" value="1"/>
</dbReference>
<gene>
    <name evidence="2" type="ORF">SAMN04488034_10821</name>
</gene>
<reference evidence="2 3" key="1">
    <citation type="submission" date="2016-10" db="EMBL/GenBank/DDBJ databases">
        <authorList>
            <person name="de Groot N.N."/>
        </authorList>
    </citation>
    <scope>NUCLEOTIDE SEQUENCE [LARGE SCALE GENOMIC DNA]</scope>
    <source>
        <strain evidence="2 3">DSM 23553</strain>
    </source>
</reference>
<evidence type="ECO:0000313" key="2">
    <source>
        <dbReference type="EMBL" id="SEF07914.1"/>
    </source>
</evidence>
<dbReference type="SUPFAM" id="SSF82784">
    <property type="entry name" value="OsmC-like"/>
    <property type="match status" value="1"/>
</dbReference>
<dbReference type="PANTHER" id="PTHR39624">
    <property type="entry name" value="PROTEIN INVOLVED IN RIMO-MEDIATED BETA-METHYLTHIOLATION OF RIBOSOMAL PROTEIN S12 YCAO"/>
    <property type="match status" value="1"/>
</dbReference>
<dbReference type="STRING" id="390640.SAMN04488034_10821"/>
<organism evidence="2 3">
    <name type="scientific">Salinimicrobium catena</name>
    <dbReference type="NCBI Taxonomy" id="390640"/>
    <lineage>
        <taxon>Bacteria</taxon>
        <taxon>Pseudomonadati</taxon>
        <taxon>Bacteroidota</taxon>
        <taxon>Flavobacteriia</taxon>
        <taxon>Flavobacteriales</taxon>
        <taxon>Flavobacteriaceae</taxon>
        <taxon>Salinimicrobium</taxon>
    </lineage>
</organism>
<keyword evidence="3" id="KW-1185">Reference proteome</keyword>